<feature type="region of interest" description="Disordered" evidence="5">
    <location>
        <begin position="1004"/>
        <end position="1060"/>
    </location>
</feature>
<dbReference type="InterPro" id="IPR001584">
    <property type="entry name" value="Integrase_cat-core"/>
</dbReference>
<keyword evidence="1" id="KW-0479">Metal-binding</keyword>
<evidence type="ECO:0000259" key="7">
    <source>
        <dbReference type="PROSITE" id="PS50994"/>
    </source>
</evidence>
<dbReference type="SUPFAM" id="SSF53098">
    <property type="entry name" value="Ribonuclease H-like"/>
    <property type="match status" value="1"/>
</dbReference>
<feature type="compositionally biased region" description="Basic and acidic residues" evidence="5">
    <location>
        <begin position="1313"/>
        <end position="1342"/>
    </location>
</feature>
<keyword evidence="2" id="KW-0378">Hydrolase</keyword>
<sequence>MTDYSLWEVILNGDSPIPTRVIDGVVQPIAPPTAEQRLAKKNELKARGTLLMALPDKHQLQKLISQLEILCESLSHEDINLKFLRSLPSEWRTHTLIWRNKADLEDQSLDDLFNNLNIYEAEVKSSSSTSQTTQNIAFVSSQNNDSTNESVSAISSVTAASTKASTSILTNLSNAVIYSFFASQSNSPQLENNDLKQIDADDLKEIDLKWQMAMLTMRAWRFLQRTGRNLGANGTTFIGFDMSKVECYNCHRRGHFARECMSPKDTKNKDTQRRNIPLETSTYNALNENMFKEDIKLLKLDVMLRDNALVEFRKKFKAAEKERYKNFYAPKPDLVFHNAPTVGETVPTIFNVKPSPTQPTKEKSLSNSPSAPIIEDWVSDSEDKSTSEPMPTQKAPSFVQTSKHVKTPRTSVKPVKHPTSAKNLRNDIPKSKVHRPSCNRKGNPHQALKDKGVTDSGCSRHMTGNIFYLSDFEEISRGYAAFGRNPKGGKITGIKREFSVARTPQQNGVTERKNRTLIEAAWTMIADSFLPIPFWAEIVNTACYVQNRGEEPVSNQQYMFLPLWSTDSKDPQNTDADAALDDKENVSDVLVSPSSSDKTKKHDKKPKREAKRKSPIDLSTGVRDLSDEFEEFFVNNTNRDNAASATVTAVGPNSTDSTNSFNAVGPSNTAISPSFKIGGKSSFVDPSQYPDDPNMPALEDIIYLDDEEDVGAEVNFSNLETSIIVSPIPITRFHKDHPVTQIIGDLSLAPQTRSMATMVKDQEPKRVHQALKDPSWIEAMQEELFQFKMQKVWVRVDLPKGKRGFMVYQMDDKSTFLNGTIKEKIYVCQPSGFKDPDYPDKENGFERGKINQTLFIKKQKGNILLVQVYVDDIIFGSTNKDLCKAFEKLMKDKFQMSSMGELTFFLGLQVKKKDNRIFISQDKYVAEILRKFGNTYGKSTSTLIDTEKPLLKDLDGEDVDVHIYRYPKGKPHLGLWSHKDSFFNLVAYFDSDYAGASLDRKYTTGGDEDADNEVSAKSTPPLPTPVIPLSSPTQKHIRSPPQAQTAQPSSLPPPPQPSQTTKILMTLLNTLLETCATLTKHVANLEQDKVAQAIEITKLKQRVKRLEKKTQFKSFRLKKLRKGWLAESQAKVYHMDLENAEKVLSMQDTDEAEPAKVKEVIEVVTTAKLITELVTTAATPITAAQVPKASAPRRRRGVIIQDPKETATALVIVHFEAKSKDKGNGILIVEPKPLKRQVQIEQDEAFARELEAELNANINWNDVMEQERKNMMIYLKNMAGFKMDFFRGMTYSDIRPIFKKHHSLNQAFLERVEEEVTGHEEERSKRKDDSLEKRATKKQRIDEETEKLKRHL</sequence>
<feature type="region of interest" description="Disordered" evidence="5">
    <location>
        <begin position="1313"/>
        <end position="1352"/>
    </location>
</feature>
<dbReference type="InterPro" id="IPR001878">
    <property type="entry name" value="Znf_CCHC"/>
</dbReference>
<feature type="compositionally biased region" description="Polar residues" evidence="5">
    <location>
        <begin position="387"/>
        <end position="402"/>
    </location>
</feature>
<dbReference type="InterPro" id="IPR013103">
    <property type="entry name" value="RVT_2"/>
</dbReference>
<dbReference type="EMBL" id="BKCJ010000426">
    <property type="protein sequence ID" value="GEU33085.1"/>
    <property type="molecule type" value="Genomic_DNA"/>
</dbReference>
<evidence type="ECO:0000256" key="3">
    <source>
        <dbReference type="PROSITE-ProRule" id="PRU00047"/>
    </source>
</evidence>
<dbReference type="PANTHER" id="PTHR42648:SF32">
    <property type="entry name" value="RIBONUCLEASE H-LIKE DOMAIN, GAG-PRE-INTEGRASE DOMAIN PROTEIN-RELATED"/>
    <property type="match status" value="1"/>
</dbReference>
<dbReference type="SMART" id="SM00343">
    <property type="entry name" value="ZnF_C2HC"/>
    <property type="match status" value="1"/>
</dbReference>
<feature type="compositionally biased region" description="Basic residues" evidence="5">
    <location>
        <begin position="599"/>
        <end position="613"/>
    </location>
</feature>
<feature type="compositionally biased region" description="Polar residues" evidence="5">
    <location>
        <begin position="354"/>
        <end position="370"/>
    </location>
</feature>
<dbReference type="PROSITE" id="PS50994">
    <property type="entry name" value="INTEGRASE"/>
    <property type="match status" value="1"/>
</dbReference>
<name>A0A6L2JAS3_TANCI</name>
<reference evidence="8" key="1">
    <citation type="journal article" date="2019" name="Sci. Rep.">
        <title>Draft genome of Tanacetum cinerariifolium, the natural source of mosquito coil.</title>
        <authorList>
            <person name="Yamashiro T."/>
            <person name="Shiraishi A."/>
            <person name="Satake H."/>
            <person name="Nakayama K."/>
        </authorList>
    </citation>
    <scope>NUCLEOTIDE SEQUENCE</scope>
</reference>
<evidence type="ECO:0000256" key="4">
    <source>
        <dbReference type="SAM" id="Coils"/>
    </source>
</evidence>
<accession>A0A6L2JAS3</accession>
<dbReference type="SUPFAM" id="SSF57756">
    <property type="entry name" value="Retrovirus zinc finger-like domains"/>
    <property type="match status" value="1"/>
</dbReference>
<dbReference type="GO" id="GO:0008270">
    <property type="term" value="F:zinc ion binding"/>
    <property type="evidence" value="ECO:0007669"/>
    <property type="project" value="UniProtKB-KW"/>
</dbReference>
<feature type="region of interest" description="Disordered" evidence="5">
    <location>
        <begin position="565"/>
        <end position="619"/>
    </location>
</feature>
<evidence type="ECO:0000313" key="8">
    <source>
        <dbReference type="EMBL" id="GEU33085.1"/>
    </source>
</evidence>
<protein>
    <submittedName>
        <fullName evidence="8">Uncharacterized protein</fullName>
    </submittedName>
</protein>
<comment type="caution">
    <text evidence="8">The sequence shown here is derived from an EMBL/GenBank/DDBJ whole genome shotgun (WGS) entry which is preliminary data.</text>
</comment>
<dbReference type="PANTHER" id="PTHR42648">
    <property type="entry name" value="TRANSPOSASE, PUTATIVE-RELATED"/>
    <property type="match status" value="1"/>
</dbReference>
<feature type="domain" description="Integrase catalytic" evidence="7">
    <location>
        <begin position="368"/>
        <end position="570"/>
    </location>
</feature>
<dbReference type="PROSITE" id="PS50158">
    <property type="entry name" value="ZF_CCHC"/>
    <property type="match status" value="1"/>
</dbReference>
<organism evidence="8">
    <name type="scientific">Tanacetum cinerariifolium</name>
    <name type="common">Dalmatian daisy</name>
    <name type="synonym">Chrysanthemum cinerariifolium</name>
    <dbReference type="NCBI Taxonomy" id="118510"/>
    <lineage>
        <taxon>Eukaryota</taxon>
        <taxon>Viridiplantae</taxon>
        <taxon>Streptophyta</taxon>
        <taxon>Embryophyta</taxon>
        <taxon>Tracheophyta</taxon>
        <taxon>Spermatophyta</taxon>
        <taxon>Magnoliopsida</taxon>
        <taxon>eudicotyledons</taxon>
        <taxon>Gunneridae</taxon>
        <taxon>Pentapetalae</taxon>
        <taxon>asterids</taxon>
        <taxon>campanulids</taxon>
        <taxon>Asterales</taxon>
        <taxon>Asteraceae</taxon>
        <taxon>Asteroideae</taxon>
        <taxon>Anthemideae</taxon>
        <taxon>Anthemidinae</taxon>
        <taxon>Tanacetum</taxon>
    </lineage>
</organism>
<feature type="domain" description="CCHC-type" evidence="6">
    <location>
        <begin position="247"/>
        <end position="260"/>
    </location>
</feature>
<dbReference type="InterPro" id="IPR036875">
    <property type="entry name" value="Znf_CCHC_sf"/>
</dbReference>
<evidence type="ECO:0000256" key="5">
    <source>
        <dbReference type="SAM" id="MobiDB-lite"/>
    </source>
</evidence>
<dbReference type="Gene3D" id="4.10.60.10">
    <property type="entry name" value="Zinc finger, CCHC-type"/>
    <property type="match status" value="1"/>
</dbReference>
<dbReference type="GO" id="GO:0003676">
    <property type="term" value="F:nucleic acid binding"/>
    <property type="evidence" value="ECO:0007669"/>
    <property type="project" value="InterPro"/>
</dbReference>
<feature type="region of interest" description="Disordered" evidence="5">
    <location>
        <begin position="350"/>
        <end position="455"/>
    </location>
</feature>
<dbReference type="GO" id="GO:0015074">
    <property type="term" value="P:DNA integration"/>
    <property type="evidence" value="ECO:0007669"/>
    <property type="project" value="InterPro"/>
</dbReference>
<keyword evidence="3" id="KW-0863">Zinc-finger</keyword>
<dbReference type="InterPro" id="IPR012337">
    <property type="entry name" value="RNaseH-like_sf"/>
</dbReference>
<keyword evidence="4" id="KW-0175">Coiled coil</keyword>
<feature type="compositionally biased region" description="Low complexity" evidence="5">
    <location>
        <begin position="587"/>
        <end position="596"/>
    </location>
</feature>
<evidence type="ECO:0000256" key="2">
    <source>
        <dbReference type="ARBA" id="ARBA00022801"/>
    </source>
</evidence>
<feature type="coiled-coil region" evidence="4">
    <location>
        <begin position="1068"/>
        <end position="1109"/>
    </location>
</feature>
<proteinExistence type="predicted"/>
<dbReference type="InterPro" id="IPR039537">
    <property type="entry name" value="Retrotran_Ty1/copia-like"/>
</dbReference>
<dbReference type="Pfam" id="PF07727">
    <property type="entry name" value="RVT_2"/>
    <property type="match status" value="1"/>
</dbReference>
<dbReference type="Gene3D" id="3.30.420.10">
    <property type="entry name" value="Ribonuclease H-like superfamily/Ribonuclease H"/>
    <property type="match status" value="1"/>
</dbReference>
<dbReference type="GO" id="GO:0016787">
    <property type="term" value="F:hydrolase activity"/>
    <property type="evidence" value="ECO:0007669"/>
    <property type="project" value="UniProtKB-KW"/>
</dbReference>
<feature type="compositionally biased region" description="Low complexity" evidence="5">
    <location>
        <begin position="1039"/>
        <end position="1049"/>
    </location>
</feature>
<keyword evidence="3" id="KW-0862">Zinc</keyword>
<gene>
    <name evidence="8" type="ORF">Tci_005063</name>
</gene>
<evidence type="ECO:0000256" key="1">
    <source>
        <dbReference type="ARBA" id="ARBA00022723"/>
    </source>
</evidence>
<dbReference type="InterPro" id="IPR036397">
    <property type="entry name" value="RNaseH_sf"/>
</dbReference>
<evidence type="ECO:0000259" key="6">
    <source>
        <dbReference type="PROSITE" id="PS50158"/>
    </source>
</evidence>